<feature type="transmembrane region" description="Helical" evidence="1">
    <location>
        <begin position="326"/>
        <end position="345"/>
    </location>
</feature>
<gene>
    <name evidence="2" type="ORF">AUJ59_00655</name>
</gene>
<feature type="transmembrane region" description="Helical" evidence="1">
    <location>
        <begin position="263"/>
        <end position="280"/>
    </location>
</feature>
<sequence length="377" mass="43386">MLKSLISNSRRRQFFNLLVFYAAYLWFRSFSSSVLSPHFLQSGVSLEQMVFGSAIAYIIPVLILLFSKIVSNLIWWRWAIVLAYLAIILVIKVVDISQYYLYSLLLGSNTALFFVPYNIAHFKLTPGHRTGFSSGILFSVYPVIALIAPLTAGLLAEFDYIYIWILSAFFFGVSFYLVKFQVQIKFNLDLKRDFDYLKPTRLIVLLQGVWETLIFGIIPIYTLYFLTTPLAYGSYLSYLALMGVLANLFLGKLSDKLKDRLKFLYPVTISMALITLVFPLSLNRLILWLIFTGIIQLLTPLFWNFSTAWFVDKQPDHVRSMPARELILNVGRVIGLFLTWLNFSFQSPPVLIFYFLGAVMLLYPLVLVYNTRNAARS</sequence>
<reference evidence="2 3" key="1">
    <citation type="journal article" date="2016" name="Environ. Microbiol.">
        <title>Genomic resolution of a cold subsurface aquifer community provides metabolic insights for novel microbes adapted to high CO concentrations.</title>
        <authorList>
            <person name="Probst A.J."/>
            <person name="Castelle C.J."/>
            <person name="Singh A."/>
            <person name="Brown C.T."/>
            <person name="Anantharaman K."/>
            <person name="Sharon I."/>
            <person name="Hug L.A."/>
            <person name="Burstein D."/>
            <person name="Emerson J.B."/>
            <person name="Thomas B.C."/>
            <person name="Banfield J.F."/>
        </authorList>
    </citation>
    <scope>NUCLEOTIDE SEQUENCE [LARGE SCALE GENOMIC DNA]</scope>
    <source>
        <strain evidence="2">CG1_02_47_37</strain>
    </source>
</reference>
<organism evidence="2 3">
    <name type="scientific">Candidatus Beckwithbacteria bacterium CG1_02_47_37</name>
    <dbReference type="NCBI Taxonomy" id="1805034"/>
    <lineage>
        <taxon>Bacteria</taxon>
        <taxon>Candidatus Beckwithiibacteriota</taxon>
    </lineage>
</organism>
<feature type="transmembrane region" description="Helical" evidence="1">
    <location>
        <begin position="202"/>
        <end position="226"/>
    </location>
</feature>
<dbReference type="SUPFAM" id="SSF103473">
    <property type="entry name" value="MFS general substrate transporter"/>
    <property type="match status" value="1"/>
</dbReference>
<dbReference type="Proteomes" id="UP000183144">
    <property type="component" value="Unassembled WGS sequence"/>
</dbReference>
<feature type="transmembrane region" description="Helical" evidence="1">
    <location>
        <begin position="286"/>
        <end position="305"/>
    </location>
</feature>
<feature type="transmembrane region" description="Helical" evidence="1">
    <location>
        <begin position="161"/>
        <end position="182"/>
    </location>
</feature>
<evidence type="ECO:0000313" key="3">
    <source>
        <dbReference type="Proteomes" id="UP000183144"/>
    </source>
</evidence>
<comment type="caution">
    <text evidence="2">The sequence shown here is derived from an EMBL/GenBank/DDBJ whole genome shotgun (WGS) entry which is preliminary data.</text>
</comment>
<feature type="transmembrane region" description="Helical" evidence="1">
    <location>
        <begin position="132"/>
        <end position="155"/>
    </location>
</feature>
<evidence type="ECO:0000313" key="2">
    <source>
        <dbReference type="EMBL" id="OIN89823.1"/>
    </source>
</evidence>
<feature type="transmembrane region" description="Helical" evidence="1">
    <location>
        <begin position="351"/>
        <end position="369"/>
    </location>
</feature>
<dbReference type="Gene3D" id="1.20.1250.20">
    <property type="entry name" value="MFS general substrate transporter like domains"/>
    <property type="match status" value="1"/>
</dbReference>
<feature type="transmembrane region" description="Helical" evidence="1">
    <location>
        <begin position="232"/>
        <end position="251"/>
    </location>
</feature>
<evidence type="ECO:0000256" key="1">
    <source>
        <dbReference type="SAM" id="Phobius"/>
    </source>
</evidence>
<feature type="transmembrane region" description="Helical" evidence="1">
    <location>
        <begin position="12"/>
        <end position="29"/>
    </location>
</feature>
<feature type="transmembrane region" description="Helical" evidence="1">
    <location>
        <begin position="49"/>
        <end position="67"/>
    </location>
</feature>
<keyword evidence="1" id="KW-0812">Transmembrane</keyword>
<evidence type="ECO:0008006" key="4">
    <source>
        <dbReference type="Google" id="ProtNLM"/>
    </source>
</evidence>
<name>A0A1J4RSE9_9BACT</name>
<protein>
    <recommendedName>
        <fullName evidence="4">Major facilitator superfamily (MFS) profile domain-containing protein</fullName>
    </recommendedName>
</protein>
<dbReference type="EMBL" id="MNUI01000014">
    <property type="protein sequence ID" value="OIN89823.1"/>
    <property type="molecule type" value="Genomic_DNA"/>
</dbReference>
<feature type="transmembrane region" description="Helical" evidence="1">
    <location>
        <begin position="74"/>
        <end position="94"/>
    </location>
</feature>
<accession>A0A1J4RSE9</accession>
<dbReference type="STRING" id="1805034.AUJ59_00655"/>
<feature type="transmembrane region" description="Helical" evidence="1">
    <location>
        <begin position="100"/>
        <end position="120"/>
    </location>
</feature>
<keyword evidence="1" id="KW-1133">Transmembrane helix</keyword>
<keyword evidence="1" id="KW-0472">Membrane</keyword>
<dbReference type="InterPro" id="IPR036259">
    <property type="entry name" value="MFS_trans_sf"/>
</dbReference>
<proteinExistence type="predicted"/>
<dbReference type="AlphaFoldDB" id="A0A1J4RSE9"/>